<proteinExistence type="evidence at transcript level"/>
<reference evidence="4" key="2">
    <citation type="journal article" date="2007" name="Biol. Bull.">
        <title>Endogenous green fluorescent protein (GFP) in amphioxus.</title>
        <authorList>
            <person name="Deheyn D.D."/>
            <person name="Kubokawa K."/>
            <person name="McCarthy J.K."/>
            <person name="Murakami A."/>
            <person name="Porrachia M."/>
            <person name="Rouse G.W."/>
            <person name="Holland N.D."/>
        </authorList>
    </citation>
    <scope>NUCLEOTIDE SEQUENCE</scope>
</reference>
<dbReference type="AlphaFoldDB" id="A8QVZ9"/>
<reference evidence="4" key="1">
    <citation type="submission" date="2006-12" db="EMBL/GenBank/DDBJ databases">
        <authorList>
            <person name="Deheyn D."/>
            <person name="Holland N.D."/>
        </authorList>
    </citation>
    <scope>NUCLEOTIDE SEQUENCE</scope>
</reference>
<name>A8QVZ9_BRAFL</name>
<dbReference type="GO" id="GO:0008218">
    <property type="term" value="P:bioluminescence"/>
    <property type="evidence" value="ECO:0007669"/>
    <property type="project" value="UniProtKB-KW"/>
</dbReference>
<dbReference type="SMR" id="A8QVZ9"/>
<evidence type="ECO:0000313" key="4">
    <source>
        <dbReference type="EMBL" id="ABO61190.1"/>
    </source>
</evidence>
<dbReference type="InterPro" id="IPR009017">
    <property type="entry name" value="GFP"/>
</dbReference>
<evidence type="ECO:0000256" key="2">
    <source>
        <dbReference type="ARBA" id="ARBA00023223"/>
    </source>
</evidence>
<keyword evidence="2" id="KW-0455">Luminescence</keyword>
<dbReference type="Gene3D" id="2.40.155.10">
    <property type="entry name" value="Green fluorescent protein"/>
    <property type="match status" value="1"/>
</dbReference>
<dbReference type="SUPFAM" id="SSF54511">
    <property type="entry name" value="GFP-like"/>
    <property type="match status" value="1"/>
</dbReference>
<protein>
    <submittedName>
        <fullName evidence="4">Green fluorescent protein</fullName>
    </submittedName>
</protein>
<evidence type="ECO:0000256" key="1">
    <source>
        <dbReference type="ARBA" id="ARBA00008949"/>
    </source>
</evidence>
<accession>A8QVZ9</accession>
<keyword evidence="3" id="KW-0599">Photoprotein</keyword>
<organism evidence="4">
    <name type="scientific">Branchiostoma floridae</name>
    <name type="common">Florida lancelet</name>
    <name type="synonym">Amphioxus</name>
    <dbReference type="NCBI Taxonomy" id="7739"/>
    <lineage>
        <taxon>Eukaryota</taxon>
        <taxon>Metazoa</taxon>
        <taxon>Chordata</taxon>
        <taxon>Cephalochordata</taxon>
        <taxon>Leptocardii</taxon>
        <taxon>Amphioxiformes</taxon>
        <taxon>Branchiostomatidae</taxon>
        <taxon>Branchiostoma</taxon>
    </lineage>
</organism>
<dbReference type="InterPro" id="IPR011584">
    <property type="entry name" value="GFP-related"/>
</dbReference>
<dbReference type="EMBL" id="EF157660">
    <property type="protein sequence ID" value="ABO61190.1"/>
    <property type="molecule type" value="mRNA"/>
</dbReference>
<sequence>MSLPTTHDLHIFGSVNGAEFDLVGGGKGNPNDGTLETSVKSTRGALPCSPLLIGPNLGYGFYQYLPFPGGASPFQTAITDGGYQVHRVFKFEDGGVLSCNFRYTYEGGKIKGEFQLIGSGFPAGGPVMSGGLTTLDRSVAKLQCSDDCTITGTNNWSFCTTDGKRHQADVQTNYTFAKPLPAGLKEKMPIFLGHQIEVKASKTEITLSEKVKAFIDTV</sequence>
<dbReference type="Pfam" id="PF01353">
    <property type="entry name" value="GFP"/>
    <property type="match status" value="1"/>
</dbReference>
<comment type="similarity">
    <text evidence="1">Belongs to the GFP family.</text>
</comment>
<evidence type="ECO:0000256" key="3">
    <source>
        <dbReference type="ARBA" id="ARBA00023262"/>
    </source>
</evidence>